<evidence type="ECO:0000313" key="3">
    <source>
        <dbReference type="Proteomes" id="UP000054481"/>
    </source>
</evidence>
<keyword evidence="3" id="KW-1185">Reference proteome</keyword>
<dbReference type="Proteomes" id="UP000054481">
    <property type="component" value="Unassembled WGS sequence"/>
</dbReference>
<accession>A0A0F7ZNY5</accession>
<evidence type="ECO:0000256" key="1">
    <source>
        <dbReference type="SAM" id="SignalP"/>
    </source>
</evidence>
<proteinExistence type="predicted"/>
<name>A0A0F7ZNY5_9HYPO</name>
<keyword evidence="1" id="KW-0732">Signal</keyword>
<protein>
    <submittedName>
        <fullName evidence="2">Uncharacterized protein</fullName>
    </submittedName>
</protein>
<sequence>MQFSLTTFIGLAVVARAVDMVSQGGYGGSRQIETSIPENLKAFGKDIARFHGCFLERTWLGLKNKPGQISHDIRVSFNICLNGGYKYSGLIREVGADIGGLGLSSLCGAYEAGGRSEGNKINHEGHKPEPKPY</sequence>
<feature type="signal peptide" evidence="1">
    <location>
        <begin position="1"/>
        <end position="17"/>
    </location>
</feature>
<dbReference type="AlphaFoldDB" id="A0A0F7ZNY5"/>
<dbReference type="OrthoDB" id="4926920at2759"/>
<gene>
    <name evidence="2" type="ORF">HIM_06156</name>
</gene>
<dbReference type="EMBL" id="KQ030525">
    <property type="protein sequence ID" value="KJZ74560.1"/>
    <property type="molecule type" value="Genomic_DNA"/>
</dbReference>
<reference evidence="2 3" key="1">
    <citation type="journal article" date="2014" name="Genome Biol. Evol.">
        <title>Comparative genomics and transcriptomics analyses reveal divergent lifestyle features of nematode endoparasitic fungus Hirsutella minnesotensis.</title>
        <authorList>
            <person name="Lai Y."/>
            <person name="Liu K."/>
            <person name="Zhang X."/>
            <person name="Zhang X."/>
            <person name="Li K."/>
            <person name="Wang N."/>
            <person name="Shu C."/>
            <person name="Wu Y."/>
            <person name="Wang C."/>
            <person name="Bushley K.E."/>
            <person name="Xiang M."/>
            <person name="Liu X."/>
        </authorList>
    </citation>
    <scope>NUCLEOTIDE SEQUENCE [LARGE SCALE GENOMIC DNA]</scope>
    <source>
        <strain evidence="2 3">3608</strain>
    </source>
</reference>
<feature type="chain" id="PRO_5002526425" evidence="1">
    <location>
        <begin position="18"/>
        <end position="133"/>
    </location>
</feature>
<organism evidence="2 3">
    <name type="scientific">Hirsutella minnesotensis 3608</name>
    <dbReference type="NCBI Taxonomy" id="1043627"/>
    <lineage>
        <taxon>Eukaryota</taxon>
        <taxon>Fungi</taxon>
        <taxon>Dikarya</taxon>
        <taxon>Ascomycota</taxon>
        <taxon>Pezizomycotina</taxon>
        <taxon>Sordariomycetes</taxon>
        <taxon>Hypocreomycetidae</taxon>
        <taxon>Hypocreales</taxon>
        <taxon>Ophiocordycipitaceae</taxon>
        <taxon>Hirsutella</taxon>
    </lineage>
</organism>
<evidence type="ECO:0000313" key="2">
    <source>
        <dbReference type="EMBL" id="KJZ74560.1"/>
    </source>
</evidence>